<dbReference type="InterPro" id="IPR001138">
    <property type="entry name" value="Zn2Cys6_DnaBD"/>
</dbReference>
<keyword evidence="5" id="KW-0539">Nucleus</keyword>
<dbReference type="InterPro" id="IPR036864">
    <property type="entry name" value="Zn2-C6_fun-type_DNA-bd_sf"/>
</dbReference>
<evidence type="ECO:0000256" key="1">
    <source>
        <dbReference type="ARBA" id="ARBA00022723"/>
    </source>
</evidence>
<dbReference type="GO" id="GO:0009893">
    <property type="term" value="P:positive regulation of metabolic process"/>
    <property type="evidence" value="ECO:0007669"/>
    <property type="project" value="UniProtKB-ARBA"/>
</dbReference>
<dbReference type="InterPro" id="IPR007219">
    <property type="entry name" value="XnlR_reg_dom"/>
</dbReference>
<dbReference type="EMBL" id="MSFK01000023">
    <property type="protein sequence ID" value="PWY79505.1"/>
    <property type="molecule type" value="Genomic_DNA"/>
</dbReference>
<dbReference type="Gene3D" id="4.10.240.10">
    <property type="entry name" value="Zn(2)-C6 fungal-type DNA-binding domain"/>
    <property type="match status" value="1"/>
</dbReference>
<evidence type="ECO:0000259" key="7">
    <source>
        <dbReference type="PROSITE" id="PS50048"/>
    </source>
</evidence>
<keyword evidence="3" id="KW-0238">DNA-binding</keyword>
<protein>
    <recommendedName>
        <fullName evidence="7">Zn(2)-C6 fungal-type domain-containing protein</fullName>
    </recommendedName>
</protein>
<feature type="compositionally biased region" description="Low complexity" evidence="6">
    <location>
        <begin position="12"/>
        <end position="26"/>
    </location>
</feature>
<dbReference type="SMART" id="SM00906">
    <property type="entry name" value="Fungal_trans"/>
    <property type="match status" value="1"/>
</dbReference>
<feature type="compositionally biased region" description="Polar residues" evidence="6">
    <location>
        <begin position="86"/>
        <end position="97"/>
    </location>
</feature>
<keyword evidence="4" id="KW-0804">Transcription</keyword>
<dbReference type="PROSITE" id="PS50048">
    <property type="entry name" value="ZN2_CY6_FUNGAL_2"/>
    <property type="match status" value="1"/>
</dbReference>
<dbReference type="SMART" id="SM00066">
    <property type="entry name" value="GAL4"/>
    <property type="match status" value="1"/>
</dbReference>
<feature type="domain" description="Zn(2)-C6 fungal-type" evidence="7">
    <location>
        <begin position="101"/>
        <end position="131"/>
    </location>
</feature>
<evidence type="ECO:0000313" key="9">
    <source>
        <dbReference type="Proteomes" id="UP000246702"/>
    </source>
</evidence>
<keyword evidence="2" id="KW-0805">Transcription regulation</keyword>
<dbReference type="Pfam" id="PF00172">
    <property type="entry name" value="Zn_clus"/>
    <property type="match status" value="1"/>
</dbReference>
<dbReference type="GO" id="GO:0000981">
    <property type="term" value="F:DNA-binding transcription factor activity, RNA polymerase II-specific"/>
    <property type="evidence" value="ECO:0007669"/>
    <property type="project" value="InterPro"/>
</dbReference>
<dbReference type="Pfam" id="PF04082">
    <property type="entry name" value="Fungal_trans"/>
    <property type="match status" value="1"/>
</dbReference>
<dbReference type="GO" id="GO:0008270">
    <property type="term" value="F:zinc ion binding"/>
    <property type="evidence" value="ECO:0007669"/>
    <property type="project" value="InterPro"/>
</dbReference>
<sequence>MSDNKRPPPFSYPSYPSSSSTSSDFPGTEPKYRSWPVPQYPPQSSLGPSVSYEPVPSSHAETPAAGTSRSAPGDRAVSSKVAIPRTASNSTWTSSGRVSRACENCRDQKAKCSGHRPTCQRCQESGIRCSYGDRKREKMAKQLGDLTTQVQVYEALLREISPKLGPEMAQYVDQILNDQRDDNEQVAGGHRASASLSASKVADAALLSNPSPGSSLAALDYTNEDFNRDEKIQAMGFVGEHSEIAWMYRLKRLLERSNSVSPRETWDRQSVSSVNFFLDDSDIPVIDEVDPTQRPPVTVADQLVDGYFHAVHPTFPIVGKMIFLAQYKSFYSAPYVRPGKRWLAILNLIFAIAARHARHLYNETENGSDDSLVYFSRAWKLSMSDTALLEHPNLQQVQVEGLTSFYLMSIGQVNRSWRICGISLRSAVTMGLNLRSESNSIVHVSKETRYRVWWSLYMLDNSLCVMTGRPPSTSDDFCTTPLPVPYREEEFMDNKVVQLIADNDARTIFMETFCLRGPGKAVDNGGSPDSFRTHGPTPVNQSEQIVAGAIEVLTPNTSLYFLYHIDLALVMRESVDLLYSPGAARKSWRELEANISMLHAKIEAWLSRLPPAFHFGQGAPAFERQRVSLAFRYYSTKLLITQPCLSRLAQKNSGSDPPSRFCETMASVCVETGCQMFDLLPDPPDLSWVYRVAPWWCILHYLMQSTTVLIIELLLLAKPGTAKFRRVVAQVAKAIYWLAEMSTKDPSCQRAWLVCRDLISEHAPELGAFAGPADRGKT</sequence>
<dbReference type="CDD" id="cd12148">
    <property type="entry name" value="fungal_TF_MHR"/>
    <property type="match status" value="1"/>
</dbReference>
<dbReference type="InterPro" id="IPR053230">
    <property type="entry name" value="Trans_reg_galc"/>
</dbReference>
<dbReference type="OrthoDB" id="5296287at2759"/>
<dbReference type="SUPFAM" id="SSF57701">
    <property type="entry name" value="Zn2/Cys6 DNA-binding domain"/>
    <property type="match status" value="1"/>
</dbReference>
<evidence type="ECO:0000256" key="2">
    <source>
        <dbReference type="ARBA" id="ARBA00023015"/>
    </source>
</evidence>
<keyword evidence="1" id="KW-0479">Metal-binding</keyword>
<accession>A0A317W0J0</accession>
<dbReference type="AlphaFoldDB" id="A0A317W0J0"/>
<dbReference type="PANTHER" id="PTHR47654:SF1">
    <property type="entry name" value="ZN(II)2CYS6 TRANSCRIPTION FACTOR (EUROFUNG)"/>
    <property type="match status" value="1"/>
</dbReference>
<evidence type="ECO:0000256" key="3">
    <source>
        <dbReference type="ARBA" id="ARBA00023125"/>
    </source>
</evidence>
<evidence type="ECO:0000313" key="8">
    <source>
        <dbReference type="EMBL" id="PWY79505.1"/>
    </source>
</evidence>
<evidence type="ECO:0000256" key="4">
    <source>
        <dbReference type="ARBA" id="ARBA00023163"/>
    </source>
</evidence>
<gene>
    <name evidence="8" type="ORF">BO94DRAFT_471469</name>
</gene>
<dbReference type="CDD" id="cd00067">
    <property type="entry name" value="GAL4"/>
    <property type="match status" value="1"/>
</dbReference>
<feature type="region of interest" description="Disordered" evidence="6">
    <location>
        <begin position="1"/>
        <end position="98"/>
    </location>
</feature>
<reference evidence="8 9" key="1">
    <citation type="submission" date="2016-12" db="EMBL/GenBank/DDBJ databases">
        <title>The genomes of Aspergillus section Nigri reveals drivers in fungal speciation.</title>
        <authorList>
            <consortium name="DOE Joint Genome Institute"/>
            <person name="Vesth T.C."/>
            <person name="Nybo J."/>
            <person name="Theobald S."/>
            <person name="Brandl J."/>
            <person name="Frisvad J.C."/>
            <person name="Nielsen K.F."/>
            <person name="Lyhne E.K."/>
            <person name="Kogle M.E."/>
            <person name="Kuo A."/>
            <person name="Riley R."/>
            <person name="Clum A."/>
            <person name="Nolan M."/>
            <person name="Lipzen A."/>
            <person name="Salamov A."/>
            <person name="Henrissat B."/>
            <person name="Wiebenga A."/>
            <person name="De Vries R.P."/>
            <person name="Grigoriev I.V."/>
            <person name="Mortensen U.H."/>
            <person name="Andersen M.R."/>
            <person name="Baker S.E."/>
        </authorList>
    </citation>
    <scope>NUCLEOTIDE SEQUENCE [LARGE SCALE GENOMIC DNA]</scope>
    <source>
        <strain evidence="8 9">CBS 115572</strain>
    </source>
</reference>
<dbReference type="GeneID" id="37110524"/>
<dbReference type="PANTHER" id="PTHR47654">
    <property type="entry name" value="ZN(II)2CYS6 TRANSCRIPTION FACTOR (EUROFUNG)-RELATED"/>
    <property type="match status" value="1"/>
</dbReference>
<dbReference type="RefSeq" id="XP_025465077.1">
    <property type="nucleotide sequence ID" value="XM_025608381.1"/>
</dbReference>
<dbReference type="PROSITE" id="PS00463">
    <property type="entry name" value="ZN2_CY6_FUNGAL_1"/>
    <property type="match status" value="1"/>
</dbReference>
<evidence type="ECO:0000256" key="6">
    <source>
        <dbReference type="SAM" id="MobiDB-lite"/>
    </source>
</evidence>
<keyword evidence="9" id="KW-1185">Reference proteome</keyword>
<proteinExistence type="predicted"/>
<evidence type="ECO:0000256" key="5">
    <source>
        <dbReference type="ARBA" id="ARBA00023242"/>
    </source>
</evidence>
<dbReference type="GO" id="GO:0006351">
    <property type="term" value="P:DNA-templated transcription"/>
    <property type="evidence" value="ECO:0007669"/>
    <property type="project" value="InterPro"/>
</dbReference>
<name>A0A317W0J0_9EURO</name>
<dbReference type="Proteomes" id="UP000246702">
    <property type="component" value="Unassembled WGS sequence"/>
</dbReference>
<organism evidence="8 9">
    <name type="scientific">Aspergillus sclerotioniger CBS 115572</name>
    <dbReference type="NCBI Taxonomy" id="1450535"/>
    <lineage>
        <taxon>Eukaryota</taxon>
        <taxon>Fungi</taxon>
        <taxon>Dikarya</taxon>
        <taxon>Ascomycota</taxon>
        <taxon>Pezizomycotina</taxon>
        <taxon>Eurotiomycetes</taxon>
        <taxon>Eurotiomycetidae</taxon>
        <taxon>Eurotiales</taxon>
        <taxon>Aspergillaceae</taxon>
        <taxon>Aspergillus</taxon>
        <taxon>Aspergillus subgen. Circumdati</taxon>
    </lineage>
</organism>
<dbReference type="GO" id="GO:0003677">
    <property type="term" value="F:DNA binding"/>
    <property type="evidence" value="ECO:0007669"/>
    <property type="project" value="UniProtKB-KW"/>
</dbReference>
<comment type="caution">
    <text evidence="8">The sequence shown here is derived from an EMBL/GenBank/DDBJ whole genome shotgun (WGS) entry which is preliminary data.</text>
</comment>